<gene>
    <name evidence="8" type="ORF">NLI96_g705</name>
</gene>
<dbReference type="Gene3D" id="2.40.70.10">
    <property type="entry name" value="Acid Proteases"/>
    <property type="match status" value="2"/>
</dbReference>
<keyword evidence="5" id="KW-0812">Transmembrane</keyword>
<keyword evidence="9" id="KW-1185">Reference proteome</keyword>
<evidence type="ECO:0000313" key="8">
    <source>
        <dbReference type="EMBL" id="KAJ3491427.1"/>
    </source>
</evidence>
<keyword evidence="3" id="KW-0645">Protease</keyword>
<name>A0AAD5VDT0_9APHY</name>
<dbReference type="SUPFAM" id="SSF50630">
    <property type="entry name" value="Acid proteases"/>
    <property type="match status" value="1"/>
</dbReference>
<feature type="domain" description="Peptidase A1" evidence="7">
    <location>
        <begin position="68"/>
        <end position="393"/>
    </location>
</feature>
<dbReference type="PROSITE" id="PS00141">
    <property type="entry name" value="ASP_PROTEASE"/>
    <property type="match status" value="1"/>
</dbReference>
<dbReference type="Proteomes" id="UP001212997">
    <property type="component" value="Unassembled WGS sequence"/>
</dbReference>
<evidence type="ECO:0000256" key="5">
    <source>
        <dbReference type="SAM" id="Phobius"/>
    </source>
</evidence>
<dbReference type="InterPro" id="IPR001969">
    <property type="entry name" value="Aspartic_peptidase_AS"/>
</dbReference>
<dbReference type="PANTHER" id="PTHR47966:SF51">
    <property type="entry name" value="BETA-SITE APP-CLEAVING ENZYME, ISOFORM A-RELATED"/>
    <property type="match status" value="1"/>
</dbReference>
<evidence type="ECO:0000256" key="2">
    <source>
        <dbReference type="ARBA" id="ARBA00022750"/>
    </source>
</evidence>
<dbReference type="Pfam" id="PF00026">
    <property type="entry name" value="Asp"/>
    <property type="match status" value="1"/>
</dbReference>
<proteinExistence type="inferred from homology"/>
<dbReference type="PROSITE" id="PS51767">
    <property type="entry name" value="PEPTIDASE_A1"/>
    <property type="match status" value="1"/>
</dbReference>
<dbReference type="InterPro" id="IPR033121">
    <property type="entry name" value="PEPTIDASE_A1"/>
</dbReference>
<dbReference type="CDD" id="cd05471">
    <property type="entry name" value="pepsin_like"/>
    <property type="match status" value="1"/>
</dbReference>
<feature type="signal peptide" evidence="6">
    <location>
        <begin position="1"/>
        <end position="19"/>
    </location>
</feature>
<sequence>MRLHGFTSALVLSTSCSLALKFPVRRVSSSQDSLEKRSGGAAYVSRPVLAVSQSTDGSSLDSVHDLIYLANITLGGHAYNVQLDTGSSDLWIKGSSSPLPGANVTDTTYNLTYGIGWAFGNVAYAPVEFAGIKVASQGYIDVTAAQNPALGYGADGIAGLGFTSLSTVDALVNHTGADTGRSLLFNAFDDNPNEPNFIAFSLQRSNDPDHDVEGTFSIGEVETQYAHVMDTDPISTFPPNSPSRWNILLESVHVGTKTVAVSSTVPGAPSNKAVVLLDTGTSYVYAPEDVVTAIYGGITGAKYDSSLGQWVVPCDQEVDVALQIDGKLYPLHPLDLTPASLTDPTTCVGSFVPQSVAVGSGQFDWLIGDAVLRSVYAIYDFGDFDSSGKMGNPYVKLLSLIDPNEASEDFHQVRGGTPIGNVTYNASNSTSSSGGGSTTVSVSDDLSKTLDKIGTYFPIMLAVMGLNALVIILLLVAAVVYMCRRKKGPRARKNIGRMSPMPMGGLRNSTFDVHPINEPHAYQPVSMALTEDTFVPPTPAFSKPGFDDSGLRGSMADRPKSVA</sequence>
<dbReference type="InterPro" id="IPR034164">
    <property type="entry name" value="Pepsin-like_dom"/>
</dbReference>
<reference evidence="8" key="1">
    <citation type="submission" date="2022-07" db="EMBL/GenBank/DDBJ databases">
        <title>Genome Sequence of Physisporinus lineatus.</title>
        <authorList>
            <person name="Buettner E."/>
        </authorList>
    </citation>
    <scope>NUCLEOTIDE SEQUENCE</scope>
    <source>
        <strain evidence="8">VT162</strain>
    </source>
</reference>
<dbReference type="PRINTS" id="PR00792">
    <property type="entry name" value="PEPSIN"/>
</dbReference>
<dbReference type="InterPro" id="IPR021109">
    <property type="entry name" value="Peptidase_aspartic_dom_sf"/>
</dbReference>
<comment type="similarity">
    <text evidence="1 3">Belongs to the peptidase A1 family.</text>
</comment>
<protein>
    <recommendedName>
        <fullName evidence="7">Peptidase A1 domain-containing protein</fullName>
    </recommendedName>
</protein>
<comment type="caution">
    <text evidence="8">The sequence shown here is derived from an EMBL/GenBank/DDBJ whole genome shotgun (WGS) entry which is preliminary data.</text>
</comment>
<keyword evidence="5" id="KW-1133">Transmembrane helix</keyword>
<evidence type="ECO:0000256" key="4">
    <source>
        <dbReference type="SAM" id="MobiDB-lite"/>
    </source>
</evidence>
<dbReference type="AlphaFoldDB" id="A0AAD5VDT0"/>
<evidence type="ECO:0000256" key="1">
    <source>
        <dbReference type="ARBA" id="ARBA00007447"/>
    </source>
</evidence>
<keyword evidence="6" id="KW-0732">Signal</keyword>
<feature type="chain" id="PRO_5042106258" description="Peptidase A1 domain-containing protein" evidence="6">
    <location>
        <begin position="20"/>
        <end position="563"/>
    </location>
</feature>
<feature type="transmembrane region" description="Helical" evidence="5">
    <location>
        <begin position="456"/>
        <end position="483"/>
    </location>
</feature>
<evidence type="ECO:0000259" key="7">
    <source>
        <dbReference type="PROSITE" id="PS51767"/>
    </source>
</evidence>
<dbReference type="PANTHER" id="PTHR47966">
    <property type="entry name" value="BETA-SITE APP-CLEAVING ENZYME, ISOFORM A-RELATED"/>
    <property type="match status" value="1"/>
</dbReference>
<dbReference type="InterPro" id="IPR001461">
    <property type="entry name" value="Aspartic_peptidase_A1"/>
</dbReference>
<organism evidence="8 9">
    <name type="scientific">Meripilus lineatus</name>
    <dbReference type="NCBI Taxonomy" id="2056292"/>
    <lineage>
        <taxon>Eukaryota</taxon>
        <taxon>Fungi</taxon>
        <taxon>Dikarya</taxon>
        <taxon>Basidiomycota</taxon>
        <taxon>Agaricomycotina</taxon>
        <taxon>Agaricomycetes</taxon>
        <taxon>Polyporales</taxon>
        <taxon>Meripilaceae</taxon>
        <taxon>Meripilus</taxon>
    </lineage>
</organism>
<accession>A0AAD5VDT0</accession>
<feature type="region of interest" description="Disordered" evidence="4">
    <location>
        <begin position="541"/>
        <end position="563"/>
    </location>
</feature>
<evidence type="ECO:0000256" key="6">
    <source>
        <dbReference type="SAM" id="SignalP"/>
    </source>
</evidence>
<dbReference type="GO" id="GO:0006508">
    <property type="term" value="P:proteolysis"/>
    <property type="evidence" value="ECO:0007669"/>
    <property type="project" value="UniProtKB-KW"/>
</dbReference>
<dbReference type="GO" id="GO:0004190">
    <property type="term" value="F:aspartic-type endopeptidase activity"/>
    <property type="evidence" value="ECO:0007669"/>
    <property type="project" value="UniProtKB-KW"/>
</dbReference>
<dbReference type="EMBL" id="JANAWD010000012">
    <property type="protein sequence ID" value="KAJ3491427.1"/>
    <property type="molecule type" value="Genomic_DNA"/>
</dbReference>
<dbReference type="PROSITE" id="PS51257">
    <property type="entry name" value="PROKAR_LIPOPROTEIN"/>
    <property type="match status" value="1"/>
</dbReference>
<evidence type="ECO:0000256" key="3">
    <source>
        <dbReference type="RuleBase" id="RU000454"/>
    </source>
</evidence>
<feature type="compositionally biased region" description="Basic and acidic residues" evidence="4">
    <location>
        <begin position="545"/>
        <end position="563"/>
    </location>
</feature>
<keyword evidence="3" id="KW-0378">Hydrolase</keyword>
<evidence type="ECO:0000313" key="9">
    <source>
        <dbReference type="Proteomes" id="UP001212997"/>
    </source>
</evidence>
<keyword evidence="5" id="KW-0472">Membrane</keyword>
<keyword evidence="2 3" id="KW-0064">Aspartyl protease</keyword>